<name>A0A8S5LZC3_9CAUD</name>
<dbReference type="EMBL" id="BK014779">
    <property type="protein sequence ID" value="DAD75322.1"/>
    <property type="molecule type" value="Genomic_DNA"/>
</dbReference>
<proteinExistence type="predicted"/>
<organism evidence="1">
    <name type="scientific">Podoviridae sp. ctDgT26</name>
    <dbReference type="NCBI Taxonomy" id="2826547"/>
    <lineage>
        <taxon>Viruses</taxon>
        <taxon>Duplodnaviria</taxon>
        <taxon>Heunggongvirae</taxon>
        <taxon>Uroviricota</taxon>
        <taxon>Caudoviricetes</taxon>
    </lineage>
</organism>
<sequence>MLTRPIRFALLAVHHCLSIGVSLRQSFHHSTSHFSSSYNSLNRLFHFLSPKKQYTPNTIHSPLAMFCNRFSMSLHLLHPELTAAFGTGPIRTCASPVRIPVFGRKKHGTHTQSSPVENQRLRVLLQKHALPRLTRMCSRPFLYFFYNVLGRYSLSQSRKMFPSNLIHSSVLFNKLHSIHIVNLLSHMSFPGLCKPCALPHIALPGGGVGPIHPGLFRQPLGLIRQERLATLPAGPAGEPVRAIFYAVAFHSYHILSCAV</sequence>
<reference evidence="1" key="1">
    <citation type="journal article" date="2021" name="Proc. Natl. Acad. Sci. U.S.A.">
        <title>A Catalog of Tens of Thousands of Viruses from Human Metagenomes Reveals Hidden Associations with Chronic Diseases.</title>
        <authorList>
            <person name="Tisza M.J."/>
            <person name="Buck C.B."/>
        </authorList>
    </citation>
    <scope>NUCLEOTIDE SEQUENCE</scope>
    <source>
        <strain evidence="1">CtDgT26</strain>
    </source>
</reference>
<protein>
    <submittedName>
        <fullName evidence="1">Uncharacterized protein</fullName>
    </submittedName>
</protein>
<evidence type="ECO:0000313" key="1">
    <source>
        <dbReference type="EMBL" id="DAD75322.1"/>
    </source>
</evidence>
<accession>A0A8S5LZC3</accession>